<dbReference type="Proteomes" id="UP000694228">
    <property type="component" value="Chromosome"/>
</dbReference>
<evidence type="ECO:0000313" key="3">
    <source>
        <dbReference type="EMBL" id="QXO94139.1"/>
    </source>
</evidence>
<organism evidence="3 4">
    <name type="scientific">Methanospirillum hungatei</name>
    <dbReference type="NCBI Taxonomy" id="2203"/>
    <lineage>
        <taxon>Archaea</taxon>
        <taxon>Methanobacteriati</taxon>
        <taxon>Methanobacteriota</taxon>
        <taxon>Stenosarchaea group</taxon>
        <taxon>Methanomicrobia</taxon>
        <taxon>Methanomicrobiales</taxon>
        <taxon>Methanospirillaceae</taxon>
        <taxon>Methanospirillum</taxon>
    </lineage>
</organism>
<protein>
    <submittedName>
        <fullName evidence="3">DUF364 domain-containing protein</fullName>
    </submittedName>
</protein>
<dbReference type="InterPro" id="IPR025251">
    <property type="entry name" value="DUF4213"/>
</dbReference>
<dbReference type="AlphaFoldDB" id="A0A8F5ZG61"/>
<dbReference type="Pfam" id="PF04016">
    <property type="entry name" value="DUF364"/>
    <property type="match status" value="1"/>
</dbReference>
<dbReference type="EMBL" id="CP077107">
    <property type="protein sequence ID" value="QXO94139.1"/>
    <property type="molecule type" value="Genomic_DNA"/>
</dbReference>
<evidence type="ECO:0000313" key="4">
    <source>
        <dbReference type="Proteomes" id="UP000694228"/>
    </source>
</evidence>
<proteinExistence type="predicted"/>
<gene>
    <name evidence="3" type="ORF">KSK55_12480</name>
</gene>
<feature type="domain" description="Putative heavy-metal chelation" evidence="1">
    <location>
        <begin position="107"/>
        <end position="240"/>
    </location>
</feature>
<dbReference type="OrthoDB" id="40399at2157"/>
<feature type="domain" description="DUF4213" evidence="2">
    <location>
        <begin position="13"/>
        <end position="97"/>
    </location>
</feature>
<evidence type="ECO:0000259" key="1">
    <source>
        <dbReference type="Pfam" id="PF04016"/>
    </source>
</evidence>
<sequence length="275" mass="30328">MEIPHYEMLIREIAKAAAPDQVIEDLRIYTNWVLVKTGKWSLSTIFRGMPGLTDPAGMDSWMGDWLHKPGLESSIELLSSTETLRRAVGMACLKSLLPEPQTIIHGNAIDMVKNAAAHVPTCFVGYFKEGAEWREMGWPVHIVELFPRPGDIHWNDADEVLSRAQIVLMSGLTIVNETLQAVIRRTPDAKIRVMMGPTVPPSPTLFECGLDLIGVTLVQNMELMARYAELGGGSISHSPLSALERINMVKDISAFKKKLLSLGAVNKEIGESDVA</sequence>
<accession>A0A8F5ZG61</accession>
<dbReference type="Pfam" id="PF13938">
    <property type="entry name" value="DUF4213"/>
    <property type="match status" value="1"/>
</dbReference>
<reference evidence="3 4" key="1">
    <citation type="submission" date="2021-06" db="EMBL/GenBank/DDBJ databases">
        <title>Complete genome sequence of the secondary alcohol utilizing methanogen Methanospirillum hungatei strain GP1.</title>
        <authorList>
            <person name="Day L.A."/>
            <person name="Costa K.C."/>
        </authorList>
    </citation>
    <scope>NUCLEOTIDE SEQUENCE [LARGE SCALE GENOMIC DNA]</scope>
    <source>
        <strain evidence="3 4">GP1</strain>
    </source>
</reference>
<dbReference type="InterPro" id="IPR007161">
    <property type="entry name" value="DUF364"/>
</dbReference>
<name>A0A8F5ZG61_METHU</name>
<evidence type="ECO:0000259" key="2">
    <source>
        <dbReference type="Pfam" id="PF13938"/>
    </source>
</evidence>